<comment type="caution">
    <text evidence="2">The sequence shown here is derived from an EMBL/GenBank/DDBJ whole genome shotgun (WGS) entry which is preliminary data.</text>
</comment>
<dbReference type="Proteomes" id="UP000184267">
    <property type="component" value="Unassembled WGS sequence"/>
</dbReference>
<organism evidence="2 3">
    <name type="scientific">Trametes pubescens</name>
    <name type="common">White-rot fungus</name>
    <dbReference type="NCBI Taxonomy" id="154538"/>
    <lineage>
        <taxon>Eukaryota</taxon>
        <taxon>Fungi</taxon>
        <taxon>Dikarya</taxon>
        <taxon>Basidiomycota</taxon>
        <taxon>Agaricomycotina</taxon>
        <taxon>Agaricomycetes</taxon>
        <taxon>Polyporales</taxon>
        <taxon>Polyporaceae</taxon>
        <taxon>Trametes</taxon>
    </lineage>
</organism>
<protein>
    <submittedName>
        <fullName evidence="2">Uncharacterized protein</fullName>
    </submittedName>
</protein>
<evidence type="ECO:0000313" key="3">
    <source>
        <dbReference type="Proteomes" id="UP000184267"/>
    </source>
</evidence>
<gene>
    <name evidence="2" type="ORF">TRAPUB_7680</name>
</gene>
<feature type="region of interest" description="Disordered" evidence="1">
    <location>
        <begin position="1"/>
        <end position="22"/>
    </location>
</feature>
<feature type="compositionally biased region" description="Pro residues" evidence="1">
    <location>
        <begin position="551"/>
        <end position="562"/>
    </location>
</feature>
<dbReference type="OrthoDB" id="2732771at2759"/>
<proteinExistence type="predicted"/>
<feature type="region of interest" description="Disordered" evidence="1">
    <location>
        <begin position="376"/>
        <end position="427"/>
    </location>
</feature>
<reference evidence="2 3" key="1">
    <citation type="submission" date="2016-10" db="EMBL/GenBank/DDBJ databases">
        <title>Genome sequence of the basidiomycete white-rot fungus Trametes pubescens.</title>
        <authorList>
            <person name="Makela M.R."/>
            <person name="Granchi Z."/>
            <person name="Peng M."/>
            <person name="De Vries R.P."/>
            <person name="Grigoriev I."/>
            <person name="Riley R."/>
            <person name="Hilden K."/>
        </authorList>
    </citation>
    <scope>NUCLEOTIDE SEQUENCE [LARGE SCALE GENOMIC DNA]</scope>
    <source>
        <strain evidence="2 3">FBCC735</strain>
    </source>
</reference>
<feature type="region of interest" description="Disordered" evidence="1">
    <location>
        <begin position="754"/>
        <end position="781"/>
    </location>
</feature>
<feature type="region of interest" description="Disordered" evidence="1">
    <location>
        <begin position="318"/>
        <end position="339"/>
    </location>
</feature>
<name>A0A1M2V2P2_TRAPU</name>
<dbReference type="EMBL" id="MNAD01001717">
    <property type="protein sequence ID" value="OJT01848.1"/>
    <property type="molecule type" value="Genomic_DNA"/>
</dbReference>
<accession>A0A1M2V2P2</accession>
<dbReference type="STRING" id="154538.A0A1M2V2P2"/>
<keyword evidence="3" id="KW-1185">Reference proteome</keyword>
<sequence length="781" mass="82604">MGRRRKTRPAADASVAEDTPSSAVPVDNRLWATGHKLRFLESLLEEWKGIDQTRDADSGQAKGMPGFYSRCTSTWLVMWGWDLPTEEDAPPCVEEPTAEQVADVVKYIGLSPEEVNHRKQIYRHRIKATVDVEYARLRQAAVSSGSEIPQRLPIVNAVAQRLYEAESPEFKAKLLVDAEEEYQQRMSEHQSSTARPSIPSTPEEYHSELQAASHWLPTFAEHISRRLGMNVSIFLAGPIGEHGGDPGVRSVHAGATQGLVPKLWPEFDESAFAIATKSMAKHARACYSSETCKSRALVVAVPEDGNLADEDAFNSGGFHPGILTSETSSQAATPLPSSNASTASLLAGAAAKVNALHPRAVSMPASSSLVPAQANIRSTTAPPAASRAQTPMAPSAAPRLASPAASPASSSPKPSTSPPTDTSVAPSATPLVVSSATSPLAPSAASCAPSLATPSAASPAKTHVALSAASHAMPSMTPTITSTATLPDVPSAASGVSASLTPPTAPSANSPAVPTAIPPVVRSAASGTSTSSTPSPAPPTNPPVATTATPPAVPSATPPLAPAPTMSVASTSCERREVVIPHDCPEDVRCAIRYLLGDGGWGPRWQALVETYIELERRAGFVPRSRLQKPTDDRPPEIAAWMKYHRPLIDVELDDSSAFAESWWMWWYNNQPADRPTGKGGWYTTARGSLASWSDLYVTGPNGLLLFLLAAAWWGASVQNADTEAQQDWLDAVEDMSYVLAEVLATATSLDGGDGATARPLLDRKRGPQDSPLQASKKRKV</sequence>
<evidence type="ECO:0000313" key="2">
    <source>
        <dbReference type="EMBL" id="OJT01848.1"/>
    </source>
</evidence>
<feature type="compositionally biased region" description="Low complexity" evidence="1">
    <location>
        <begin position="393"/>
        <end position="427"/>
    </location>
</feature>
<feature type="region of interest" description="Disordered" evidence="1">
    <location>
        <begin position="479"/>
        <end position="568"/>
    </location>
</feature>
<evidence type="ECO:0000256" key="1">
    <source>
        <dbReference type="SAM" id="MobiDB-lite"/>
    </source>
</evidence>
<dbReference type="AlphaFoldDB" id="A0A1M2V2P2"/>
<feature type="compositionally biased region" description="Polar residues" evidence="1">
    <location>
        <begin position="189"/>
        <end position="200"/>
    </location>
</feature>
<dbReference type="OMA" id="AKHARAC"/>
<feature type="compositionally biased region" description="Low complexity" evidence="1">
    <location>
        <begin position="523"/>
        <end position="534"/>
    </location>
</feature>
<dbReference type="PRINTS" id="PR01217">
    <property type="entry name" value="PRICHEXTENSN"/>
</dbReference>
<feature type="region of interest" description="Disordered" evidence="1">
    <location>
        <begin position="185"/>
        <end position="206"/>
    </location>
</feature>
<feature type="compositionally biased region" description="Low complexity" evidence="1">
    <location>
        <begin position="497"/>
        <end position="515"/>
    </location>
</feature>